<proteinExistence type="predicted"/>
<sequence>MKTPLAYLYEEYDVKSGDLKKSYLWSFHPNQLSYLNDLKNTTHHIKITPLFAGEPVEEYKGISKYDSKKLAEAHGGL</sequence>
<gene>
    <name evidence="1" type="ORF">UFOVP770_30</name>
</gene>
<evidence type="ECO:0000313" key="1">
    <source>
        <dbReference type="EMBL" id="CAB4161148.1"/>
    </source>
</evidence>
<protein>
    <submittedName>
        <fullName evidence="1">Uncharacterized protein</fullName>
    </submittedName>
</protein>
<accession>A0A6J5NVJ2</accession>
<reference evidence="1" key="1">
    <citation type="submission" date="2020-04" db="EMBL/GenBank/DDBJ databases">
        <authorList>
            <person name="Chiriac C."/>
            <person name="Salcher M."/>
            <person name="Ghai R."/>
            <person name="Kavagutti S V."/>
        </authorList>
    </citation>
    <scope>NUCLEOTIDE SEQUENCE</scope>
</reference>
<organism evidence="1">
    <name type="scientific">uncultured Caudovirales phage</name>
    <dbReference type="NCBI Taxonomy" id="2100421"/>
    <lineage>
        <taxon>Viruses</taxon>
        <taxon>Duplodnaviria</taxon>
        <taxon>Heunggongvirae</taxon>
        <taxon>Uroviricota</taxon>
        <taxon>Caudoviricetes</taxon>
        <taxon>Peduoviridae</taxon>
        <taxon>Maltschvirus</taxon>
        <taxon>Maltschvirus maltsch</taxon>
    </lineage>
</organism>
<name>A0A6J5NVJ2_9CAUD</name>
<dbReference type="EMBL" id="LR796715">
    <property type="protein sequence ID" value="CAB4161148.1"/>
    <property type="molecule type" value="Genomic_DNA"/>
</dbReference>